<evidence type="ECO:0000256" key="3">
    <source>
        <dbReference type="ARBA" id="ARBA00022741"/>
    </source>
</evidence>
<dbReference type="InterPro" id="IPR000608">
    <property type="entry name" value="UBC"/>
</dbReference>
<comment type="caution">
    <text evidence="9">The sequence shown here is derived from an EMBL/GenBank/DDBJ whole genome shotgun (WGS) entry which is preliminary data.</text>
</comment>
<feature type="domain" description="UBC core" evidence="8">
    <location>
        <begin position="24"/>
        <end position="170"/>
    </location>
</feature>
<evidence type="ECO:0000259" key="8">
    <source>
        <dbReference type="PROSITE" id="PS50127"/>
    </source>
</evidence>
<protein>
    <recommendedName>
        <fullName evidence="1">E2 ubiquitin-conjugating enzyme</fullName>
        <ecNumber evidence="1">2.3.2.23</ecNumber>
    </recommendedName>
</protein>
<evidence type="ECO:0000256" key="6">
    <source>
        <dbReference type="PROSITE-ProRule" id="PRU10133"/>
    </source>
</evidence>
<evidence type="ECO:0000256" key="2">
    <source>
        <dbReference type="ARBA" id="ARBA00022679"/>
    </source>
</evidence>
<evidence type="ECO:0000256" key="1">
    <source>
        <dbReference type="ARBA" id="ARBA00012486"/>
    </source>
</evidence>
<sequence>MLTYFDSRIMTSHQVENIELFYGLYIIVWLFTSSRLQEDPPAGVSGAPTDNNIMIWNAVIFGPHDTPFEDGTFKLTLEFTEEYPNKPPTVRFVSKMFHPNVYADGSICLDILQNRWSPTYDVSAILTSIQSLLDEPNPNSPANSLAAQLYQENRREYEKRVATIVEQSWLNFNDDEEKEPKKDS</sequence>
<keyword evidence="3 7" id="KW-0547">Nucleotide-binding</keyword>
<dbReference type="EC" id="2.3.2.23" evidence="1"/>
<keyword evidence="10" id="KW-1185">Reference proteome</keyword>
<dbReference type="SMART" id="SM00212">
    <property type="entry name" value="UBCc"/>
    <property type="match status" value="1"/>
</dbReference>
<reference evidence="9" key="2">
    <citation type="submission" date="2020-06" db="EMBL/GenBank/DDBJ databases">
        <authorList>
            <person name="Sheffer M."/>
        </authorList>
    </citation>
    <scope>NUCLEOTIDE SEQUENCE</scope>
</reference>
<feature type="active site" description="Glycyl thioester intermediate" evidence="6">
    <location>
        <position position="108"/>
    </location>
</feature>
<name>A0A8T0G3P1_ARGBR</name>
<dbReference type="Pfam" id="PF00179">
    <property type="entry name" value="UQ_con"/>
    <property type="match status" value="1"/>
</dbReference>
<evidence type="ECO:0000313" key="10">
    <source>
        <dbReference type="Proteomes" id="UP000807504"/>
    </source>
</evidence>
<dbReference type="InterPro" id="IPR050113">
    <property type="entry name" value="Ub_conjugating_enzyme"/>
</dbReference>
<evidence type="ECO:0000256" key="4">
    <source>
        <dbReference type="ARBA" id="ARBA00022786"/>
    </source>
</evidence>
<dbReference type="InterPro" id="IPR023313">
    <property type="entry name" value="UBQ-conjugating_AS"/>
</dbReference>
<proteinExistence type="inferred from homology"/>
<dbReference type="GO" id="GO:0006281">
    <property type="term" value="P:DNA repair"/>
    <property type="evidence" value="ECO:0007669"/>
    <property type="project" value="UniProtKB-ARBA"/>
</dbReference>
<dbReference type="PROSITE" id="PS00183">
    <property type="entry name" value="UBC_1"/>
    <property type="match status" value="1"/>
</dbReference>
<evidence type="ECO:0000313" key="9">
    <source>
        <dbReference type="EMBL" id="KAF8797078.1"/>
    </source>
</evidence>
<comment type="similarity">
    <text evidence="7">Belongs to the ubiquitin-conjugating enzyme family.</text>
</comment>
<dbReference type="EMBL" id="JABXBU010000001">
    <property type="protein sequence ID" value="KAF8797078.1"/>
    <property type="molecule type" value="Genomic_DNA"/>
</dbReference>
<reference evidence="9" key="1">
    <citation type="journal article" date="2020" name="bioRxiv">
        <title>Chromosome-level reference genome of the European wasp spider Argiope bruennichi: a resource for studies on range expansion and evolutionary adaptation.</title>
        <authorList>
            <person name="Sheffer M.M."/>
            <person name="Hoppe A."/>
            <person name="Krehenwinkel H."/>
            <person name="Uhl G."/>
            <person name="Kuss A.W."/>
            <person name="Jensen L."/>
            <person name="Jensen C."/>
            <person name="Gillespie R.G."/>
            <person name="Hoff K.J."/>
            <person name="Prost S."/>
        </authorList>
    </citation>
    <scope>NUCLEOTIDE SEQUENCE</scope>
</reference>
<dbReference type="Proteomes" id="UP000807504">
    <property type="component" value="Unassembled WGS sequence"/>
</dbReference>
<dbReference type="FunFam" id="3.10.110.10:FF:000004">
    <property type="entry name" value="Ubiquitin-conjugating enzyme E2 A"/>
    <property type="match status" value="1"/>
</dbReference>
<dbReference type="GO" id="GO:0005524">
    <property type="term" value="F:ATP binding"/>
    <property type="evidence" value="ECO:0007669"/>
    <property type="project" value="UniProtKB-UniRule"/>
</dbReference>
<dbReference type="PROSITE" id="PS50127">
    <property type="entry name" value="UBC_2"/>
    <property type="match status" value="1"/>
</dbReference>
<keyword evidence="2" id="KW-0808">Transferase</keyword>
<keyword evidence="4 7" id="KW-0833">Ubl conjugation pathway</keyword>
<dbReference type="PANTHER" id="PTHR24067">
    <property type="entry name" value="UBIQUITIN-CONJUGATING ENZYME E2"/>
    <property type="match status" value="1"/>
</dbReference>
<dbReference type="AlphaFoldDB" id="A0A8T0G3P1"/>
<dbReference type="InterPro" id="IPR016135">
    <property type="entry name" value="UBQ-conjugating_enzyme/RWD"/>
</dbReference>
<evidence type="ECO:0000256" key="5">
    <source>
        <dbReference type="ARBA" id="ARBA00022840"/>
    </source>
</evidence>
<dbReference type="Gene3D" id="3.10.110.10">
    <property type="entry name" value="Ubiquitin Conjugating Enzyme"/>
    <property type="match status" value="1"/>
</dbReference>
<dbReference type="GO" id="GO:0061631">
    <property type="term" value="F:ubiquitin conjugating enzyme activity"/>
    <property type="evidence" value="ECO:0007669"/>
    <property type="project" value="UniProtKB-EC"/>
</dbReference>
<gene>
    <name evidence="9" type="ORF">HNY73_001383</name>
</gene>
<dbReference type="SUPFAM" id="SSF54495">
    <property type="entry name" value="UBC-like"/>
    <property type="match status" value="1"/>
</dbReference>
<organism evidence="9 10">
    <name type="scientific">Argiope bruennichi</name>
    <name type="common">Wasp spider</name>
    <name type="synonym">Aranea bruennichi</name>
    <dbReference type="NCBI Taxonomy" id="94029"/>
    <lineage>
        <taxon>Eukaryota</taxon>
        <taxon>Metazoa</taxon>
        <taxon>Ecdysozoa</taxon>
        <taxon>Arthropoda</taxon>
        <taxon>Chelicerata</taxon>
        <taxon>Arachnida</taxon>
        <taxon>Araneae</taxon>
        <taxon>Araneomorphae</taxon>
        <taxon>Entelegynae</taxon>
        <taxon>Araneoidea</taxon>
        <taxon>Araneidae</taxon>
        <taxon>Argiope</taxon>
    </lineage>
</organism>
<evidence type="ECO:0000256" key="7">
    <source>
        <dbReference type="RuleBase" id="RU362109"/>
    </source>
</evidence>
<accession>A0A8T0G3P1</accession>
<dbReference type="CDD" id="cd23790">
    <property type="entry name" value="UBCc_UBE2A_2B"/>
    <property type="match status" value="1"/>
</dbReference>
<keyword evidence="5 7" id="KW-0067">ATP-binding</keyword>